<dbReference type="InterPro" id="IPR036734">
    <property type="entry name" value="Neur_chan_lig-bd_sf"/>
</dbReference>
<comment type="caution">
    <text evidence="1">The sequence shown here is derived from an EMBL/GenBank/DDBJ whole genome shotgun (WGS) entry which is preliminary data.</text>
</comment>
<gene>
    <name evidence="1" type="ORF">L9F63_028336</name>
</gene>
<dbReference type="GO" id="GO:0005230">
    <property type="term" value="F:extracellular ligand-gated monoatomic ion channel activity"/>
    <property type="evidence" value="ECO:0007669"/>
    <property type="project" value="InterPro"/>
</dbReference>
<protein>
    <submittedName>
        <fullName evidence="1">Uncharacterized protein</fullName>
    </submittedName>
</protein>
<name>A0AAD7ZWI0_DIPPU</name>
<dbReference type="Proteomes" id="UP001233999">
    <property type="component" value="Unassembled WGS sequence"/>
</dbReference>
<feature type="non-terminal residue" evidence="1">
    <location>
        <position position="1"/>
    </location>
</feature>
<evidence type="ECO:0000313" key="1">
    <source>
        <dbReference type="EMBL" id="KAJ9587093.1"/>
    </source>
</evidence>
<dbReference type="GO" id="GO:0016020">
    <property type="term" value="C:membrane"/>
    <property type="evidence" value="ECO:0007669"/>
    <property type="project" value="InterPro"/>
</dbReference>
<evidence type="ECO:0000313" key="2">
    <source>
        <dbReference type="Proteomes" id="UP001233999"/>
    </source>
</evidence>
<proteinExistence type="predicted"/>
<sequence>MNDNRVEVGIDLREYYPSVEWDILGVPAERHEKFYPCCEEPYPVSRKTLRRDKTHIFTSRVVNFMVKKTMSAGSATFLIKTQVNILTVKINNRIYNEMITQNALIPISPCVDYKKCV</sequence>
<dbReference type="SUPFAM" id="SSF63712">
    <property type="entry name" value="Nicotinic receptor ligand binding domain-like"/>
    <property type="match status" value="1"/>
</dbReference>
<keyword evidence="2" id="KW-1185">Reference proteome</keyword>
<organism evidence="1 2">
    <name type="scientific">Diploptera punctata</name>
    <name type="common">Pacific beetle cockroach</name>
    <dbReference type="NCBI Taxonomy" id="6984"/>
    <lineage>
        <taxon>Eukaryota</taxon>
        <taxon>Metazoa</taxon>
        <taxon>Ecdysozoa</taxon>
        <taxon>Arthropoda</taxon>
        <taxon>Hexapoda</taxon>
        <taxon>Insecta</taxon>
        <taxon>Pterygota</taxon>
        <taxon>Neoptera</taxon>
        <taxon>Polyneoptera</taxon>
        <taxon>Dictyoptera</taxon>
        <taxon>Blattodea</taxon>
        <taxon>Blaberoidea</taxon>
        <taxon>Blaberidae</taxon>
        <taxon>Diplopterinae</taxon>
        <taxon>Diploptera</taxon>
    </lineage>
</organism>
<reference evidence="1" key="1">
    <citation type="journal article" date="2023" name="IScience">
        <title>Live-bearing cockroach genome reveals convergent evolutionary mechanisms linked to viviparity in insects and beyond.</title>
        <authorList>
            <person name="Fouks B."/>
            <person name="Harrison M.C."/>
            <person name="Mikhailova A.A."/>
            <person name="Marchal E."/>
            <person name="English S."/>
            <person name="Carruthers M."/>
            <person name="Jennings E.C."/>
            <person name="Chiamaka E.L."/>
            <person name="Frigard R.A."/>
            <person name="Pippel M."/>
            <person name="Attardo G.M."/>
            <person name="Benoit J.B."/>
            <person name="Bornberg-Bauer E."/>
            <person name="Tobe S.S."/>
        </authorList>
    </citation>
    <scope>NUCLEOTIDE SEQUENCE</scope>
    <source>
        <strain evidence="1">Stay&amp;Tobe</strain>
    </source>
</reference>
<dbReference type="Gene3D" id="2.70.170.10">
    <property type="entry name" value="Neurotransmitter-gated ion-channel ligand-binding domain"/>
    <property type="match status" value="1"/>
</dbReference>
<dbReference type="EMBL" id="JASPKZ010006676">
    <property type="protein sequence ID" value="KAJ9587093.1"/>
    <property type="molecule type" value="Genomic_DNA"/>
</dbReference>
<accession>A0AAD7ZWI0</accession>
<dbReference type="AlphaFoldDB" id="A0AAD7ZWI0"/>
<reference evidence="1" key="2">
    <citation type="submission" date="2023-05" db="EMBL/GenBank/DDBJ databases">
        <authorList>
            <person name="Fouks B."/>
        </authorList>
    </citation>
    <scope>NUCLEOTIDE SEQUENCE</scope>
    <source>
        <strain evidence="1">Stay&amp;Tobe</strain>
        <tissue evidence="1">Testes</tissue>
    </source>
</reference>